<feature type="compositionally biased region" description="Polar residues" evidence="1">
    <location>
        <begin position="279"/>
        <end position="308"/>
    </location>
</feature>
<dbReference type="Pfam" id="PF06741">
    <property type="entry name" value="LsmAD"/>
    <property type="match status" value="1"/>
</dbReference>
<evidence type="ECO:0000313" key="3">
    <source>
        <dbReference type="Proteomes" id="UP000094043"/>
    </source>
</evidence>
<keyword evidence="3" id="KW-1185">Reference proteome</keyword>
<evidence type="ECO:0000256" key="1">
    <source>
        <dbReference type="SAM" id="MobiDB-lite"/>
    </source>
</evidence>
<feature type="compositionally biased region" description="Basic and acidic residues" evidence="1">
    <location>
        <begin position="67"/>
        <end position="89"/>
    </location>
</feature>
<feature type="compositionally biased region" description="Polar residues" evidence="1">
    <location>
        <begin position="790"/>
        <end position="802"/>
    </location>
</feature>
<feature type="region of interest" description="Disordered" evidence="1">
    <location>
        <begin position="176"/>
        <end position="312"/>
    </location>
</feature>
<dbReference type="SMART" id="SM01272">
    <property type="entry name" value="LsmAD"/>
    <property type="match status" value="1"/>
</dbReference>
<sequence length="802" mass="85863">MSNERGRGRGGNRGGRGGMDGGTARGRGAWRNGPPVSRGGSPAMGHSVNPRMSIDDHMSEMKVVNQAEHKGFATDADISRSTDPTERELQPWVPDAPTSPRPNGSNPDPLGDSAGGKQSDFETFGTSNIPWDQFEVNERLFGAKTDFKEEIYTTRLNKSGPDFQKREKEAERLAKEIMSQTSKNAHVAEERGQNIDTRDEEEKYSGVTRAPNAYIPPSARRAAGQGAIVPRASGPNEPKANGKTPPPAPASTSAPAPVQALTNSTNPTPLPPPGAQAPVNLSRSTSDEPVSAVQQGSVPMKQTGSTVRPTVDGAEAALATGAGAGAADSKKELSGVVNQWRQFVGTERERVEAKKQFVLKSEKDRQLADLKKFQASFKVPLPMPKDILPILAKDEQRQKDIEARAASAFERAKQDKEHKASLVKESPTRSTAGLNSAVSEAPKPAPTKGKITMKIPEIPPFNPNKRKPPHLPVAETAGHDIKLASVTSPTPSNGSLASTKLNPNAGAFVFKPRPDAVPFKPSQTSSPALSYRQSQNSPMVASSSLEPSTNNLFFRDKLPEKIHSINPREDFNPWKHGPVPTSSTVGLSWPYAGRKLGMPPQFMSPAPTPAVHVSYEEDMGSPSPHHGQPGLMPGMPPNYQPYRFQPGISPSYGVPVQSPMFSPGPQFTPHPNQPMNSPHHMLPGGHQSNRPVPMYYQNVPPNHSFVTPQHIQQYPHAQRHGPPGPGGPGPMFYPNPNQMHGTAVQNHPHLPYPGPAPAHGQPGPGGPGPSPVQPQFQPPPPNMQMSPAPTQQGSATGPQGGI</sequence>
<dbReference type="AlphaFoldDB" id="A0A1E3IEK1"/>
<dbReference type="EMBL" id="CP143790">
    <property type="protein sequence ID" value="WVN90147.1"/>
    <property type="molecule type" value="Genomic_DNA"/>
</dbReference>
<dbReference type="InterPro" id="IPR009604">
    <property type="entry name" value="LsmAD_domain"/>
</dbReference>
<gene>
    <name evidence="2" type="ORF">L203_105383</name>
</gene>
<protein>
    <submittedName>
        <fullName evidence="2">Uncharacterized protein</fullName>
    </submittedName>
</protein>
<feature type="compositionally biased region" description="Polar residues" evidence="1">
    <location>
        <begin position="521"/>
        <end position="546"/>
    </location>
</feature>
<dbReference type="VEuPathDB" id="FungiDB:L203_04058"/>
<feature type="compositionally biased region" description="Basic and acidic residues" evidence="1">
    <location>
        <begin position="410"/>
        <end position="422"/>
    </location>
</feature>
<feature type="compositionally biased region" description="Polar residues" evidence="1">
    <location>
        <begin position="428"/>
        <end position="438"/>
    </location>
</feature>
<dbReference type="GO" id="GO:0034063">
    <property type="term" value="P:stress granule assembly"/>
    <property type="evidence" value="ECO:0007669"/>
    <property type="project" value="TreeGrafter"/>
</dbReference>
<dbReference type="InterPro" id="IPR045117">
    <property type="entry name" value="ATXN2-like"/>
</dbReference>
<dbReference type="PANTHER" id="PTHR12854">
    <property type="entry name" value="ATAXIN 2-RELATED"/>
    <property type="match status" value="1"/>
</dbReference>
<proteinExistence type="predicted"/>
<reference evidence="2" key="2">
    <citation type="journal article" date="2022" name="Elife">
        <title>Obligate sexual reproduction of a homothallic fungus closely related to the Cryptococcus pathogenic species complex.</title>
        <authorList>
            <person name="Passer A.R."/>
            <person name="Clancey S.A."/>
            <person name="Shea T."/>
            <person name="David-Palma M."/>
            <person name="Averette A.F."/>
            <person name="Boekhout T."/>
            <person name="Porcel B.M."/>
            <person name="Nowrousian M."/>
            <person name="Cuomo C.A."/>
            <person name="Sun S."/>
            <person name="Heitman J."/>
            <person name="Coelho M.A."/>
        </authorList>
    </citation>
    <scope>NUCLEOTIDE SEQUENCE</scope>
    <source>
        <strain evidence="2">CBS 7841</strain>
    </source>
</reference>
<feature type="region of interest" description="Disordered" evidence="1">
    <location>
        <begin position="1"/>
        <end position="129"/>
    </location>
</feature>
<dbReference type="Proteomes" id="UP000094043">
    <property type="component" value="Chromosome 7"/>
</dbReference>
<feature type="compositionally biased region" description="Gly residues" evidence="1">
    <location>
        <begin position="9"/>
        <end position="25"/>
    </location>
</feature>
<reference evidence="2" key="3">
    <citation type="submission" date="2024-01" db="EMBL/GenBank/DDBJ databases">
        <authorList>
            <person name="Coelho M.A."/>
            <person name="David-Palma M."/>
            <person name="Shea T."/>
            <person name="Sun S."/>
            <person name="Cuomo C.A."/>
            <person name="Heitman J."/>
        </authorList>
    </citation>
    <scope>NUCLEOTIDE SEQUENCE</scope>
    <source>
        <strain evidence="2">CBS 7841</strain>
    </source>
</reference>
<feature type="region of interest" description="Disordered" evidence="1">
    <location>
        <begin position="666"/>
        <end position="692"/>
    </location>
</feature>
<feature type="compositionally biased region" description="Polar residues" evidence="1">
    <location>
        <begin position="735"/>
        <end position="745"/>
    </location>
</feature>
<dbReference type="KEGG" id="cdep:91089592"/>
<reference evidence="2" key="1">
    <citation type="submission" date="2016-06" db="EMBL/GenBank/DDBJ databases">
        <authorList>
            <person name="Cuomo C."/>
            <person name="Litvintseva A."/>
            <person name="Heitman J."/>
            <person name="Chen Y."/>
            <person name="Sun S."/>
            <person name="Springer D."/>
            <person name="Dromer F."/>
            <person name="Young S."/>
            <person name="Zeng Q."/>
            <person name="Chapman S."/>
            <person name="Gujja S."/>
            <person name="Saif S."/>
            <person name="Birren B."/>
        </authorList>
    </citation>
    <scope>NUCLEOTIDE SEQUENCE</scope>
    <source>
        <strain evidence="2">CBS 7841</strain>
    </source>
</reference>
<feature type="compositionally biased region" description="Pro residues" evidence="1">
    <location>
        <begin position="764"/>
        <end position="782"/>
    </location>
</feature>
<feature type="compositionally biased region" description="Low complexity" evidence="1">
    <location>
        <begin position="250"/>
        <end position="267"/>
    </location>
</feature>
<dbReference type="GeneID" id="91089592"/>
<feature type="region of interest" description="Disordered" evidence="1">
    <location>
        <begin position="516"/>
        <end position="546"/>
    </location>
</feature>
<name>A0A1E3IEK1_9TREE</name>
<feature type="compositionally biased region" description="Basic and acidic residues" evidence="1">
    <location>
        <begin position="186"/>
        <end position="204"/>
    </location>
</feature>
<accession>A0A1E3IEK1</accession>
<feature type="region of interest" description="Disordered" evidence="1">
    <location>
        <begin position="408"/>
        <end position="471"/>
    </location>
</feature>
<dbReference type="GO" id="GO:0003729">
    <property type="term" value="F:mRNA binding"/>
    <property type="evidence" value="ECO:0007669"/>
    <property type="project" value="TreeGrafter"/>
</dbReference>
<feature type="compositionally biased region" description="Pro residues" evidence="1">
    <location>
        <begin position="722"/>
        <end position="733"/>
    </location>
</feature>
<dbReference type="PANTHER" id="PTHR12854:SF7">
    <property type="entry name" value="ATAXIN-2 HOMOLOG"/>
    <property type="match status" value="1"/>
</dbReference>
<evidence type="ECO:0000313" key="2">
    <source>
        <dbReference type="EMBL" id="WVN90147.1"/>
    </source>
</evidence>
<dbReference type="RefSeq" id="XP_066070847.1">
    <property type="nucleotide sequence ID" value="XM_066214750.1"/>
</dbReference>
<dbReference type="OrthoDB" id="2275718at2759"/>
<organism evidence="2 3">
    <name type="scientific">Cryptococcus depauperatus CBS 7841</name>
    <dbReference type="NCBI Taxonomy" id="1295531"/>
    <lineage>
        <taxon>Eukaryota</taxon>
        <taxon>Fungi</taxon>
        <taxon>Dikarya</taxon>
        <taxon>Basidiomycota</taxon>
        <taxon>Agaricomycotina</taxon>
        <taxon>Tremellomycetes</taxon>
        <taxon>Tremellales</taxon>
        <taxon>Cryptococcaceae</taxon>
        <taxon>Cryptococcus</taxon>
    </lineage>
</organism>
<dbReference type="GO" id="GO:0010494">
    <property type="term" value="C:cytoplasmic stress granule"/>
    <property type="evidence" value="ECO:0007669"/>
    <property type="project" value="TreeGrafter"/>
</dbReference>
<feature type="region of interest" description="Disordered" evidence="1">
    <location>
        <begin position="713"/>
        <end position="802"/>
    </location>
</feature>